<dbReference type="RefSeq" id="WP_132883380.1">
    <property type="nucleotide sequence ID" value="NZ_JBBGZA010000001.1"/>
</dbReference>
<dbReference type="InterPro" id="IPR000531">
    <property type="entry name" value="Beta-barrel_TonB"/>
</dbReference>
<dbReference type="SUPFAM" id="SSF56935">
    <property type="entry name" value="Porins"/>
    <property type="match status" value="1"/>
</dbReference>
<dbReference type="Pfam" id="PF00593">
    <property type="entry name" value="TonB_dep_Rec_b-barrel"/>
    <property type="match status" value="1"/>
</dbReference>
<feature type="chain" id="PRO_5045727166" evidence="13">
    <location>
        <begin position="26"/>
        <end position="757"/>
    </location>
</feature>
<dbReference type="Gene3D" id="2.40.170.20">
    <property type="entry name" value="TonB-dependent receptor, beta-barrel domain"/>
    <property type="match status" value="1"/>
</dbReference>
<evidence type="ECO:0000256" key="1">
    <source>
        <dbReference type="ARBA" id="ARBA00004571"/>
    </source>
</evidence>
<evidence type="ECO:0000256" key="3">
    <source>
        <dbReference type="ARBA" id="ARBA00022452"/>
    </source>
</evidence>
<evidence type="ECO:0000256" key="9">
    <source>
        <dbReference type="ARBA" id="ARBA00023136"/>
    </source>
</evidence>
<evidence type="ECO:0000256" key="7">
    <source>
        <dbReference type="ARBA" id="ARBA00023065"/>
    </source>
</evidence>
<comment type="subcellular location">
    <subcellularLocation>
        <location evidence="1 11">Cell outer membrane</location>
        <topology evidence="1 11">Multi-pass membrane protein</topology>
    </subcellularLocation>
</comment>
<evidence type="ECO:0000313" key="16">
    <source>
        <dbReference type="EMBL" id="MEJ5093187.1"/>
    </source>
</evidence>
<feature type="domain" description="TonB-dependent receptor plug" evidence="15">
    <location>
        <begin position="67"/>
        <end position="177"/>
    </location>
</feature>
<keyword evidence="17" id="KW-1185">Reference proteome</keyword>
<dbReference type="PROSITE" id="PS52016">
    <property type="entry name" value="TONB_DEPENDENT_REC_3"/>
    <property type="match status" value="1"/>
</dbReference>
<keyword evidence="16" id="KW-0675">Receptor</keyword>
<evidence type="ECO:0000256" key="12">
    <source>
        <dbReference type="RuleBase" id="RU003357"/>
    </source>
</evidence>
<keyword evidence="7" id="KW-0406">Ion transport</keyword>
<dbReference type="PANTHER" id="PTHR32552:SF81">
    <property type="entry name" value="TONB-DEPENDENT OUTER MEMBRANE RECEPTOR"/>
    <property type="match status" value="1"/>
</dbReference>
<sequence>MKKTVLACSISSALAALFLASGASAQSMANTPGATAAEQSGATPRAQDNVPIEDVVVTAQKRPQVLIDVPQSVSVVGGETLERQQAFSFQDYAKLVPGLQLEQSNPGESRIVLRGINTGGVAATVATYVDETPFGSSSGQVNAAILAGEFDTFDVERVEVLRGPQGTLYGASSLGGVLKFVTTPPHLDAVEARGRASVETVEGGDLSYMGSAVVNVPLSDKMAVRASGFYRDYGGYVDSIGTGGSDVQKNINDSKSYGGRVSALFKPNESFQIRLTAILQNLNTDAGNLVESDPATLRTLYGRQSQSQYVPEYTDIAYRLYNGAFDVDLGFATLTSSTSYSTLKQSLRDDLTVSYGSQLGLYDDATGPLADIGLVQQTNTERFTQEVRLSSPASDTFEWLVGGYYNHEKGEILQRIDVYEQGTFTIFDGVPQLFDGGTRSRYEEFAGFANGTIHFGPRFDLTLGGRYSHNDQDADQGGTGLLAPPALESASKEDVFTWSVAPKFKLGQSASLYARVAKGFRPGGPNIVPPNAPTGINTYDSDSLISYEVGFKAETADRSFSIDVAAFHIDWKDIQLFAQVEDFGINANGGKAKSDGVEFTTILRPTRGFVVSLNGAYTDAKLQEDTDLAIVGGRKGDQLPYTPKVAVSANVDYDWDMGSGAKPYVGASLRFLGDQSGPYSPEFVAATGRQFRIPSYAVVDLRAGIEFDRFSVEAYAKNVTDSEGKTSVTGQGNYPFGAVGTGVIRPRSVGVTLGAGF</sequence>
<comment type="similarity">
    <text evidence="11 12">Belongs to the TonB-dependent receptor family.</text>
</comment>
<feature type="signal peptide" evidence="13">
    <location>
        <begin position="1"/>
        <end position="25"/>
    </location>
</feature>
<evidence type="ECO:0000256" key="5">
    <source>
        <dbReference type="ARBA" id="ARBA00022692"/>
    </source>
</evidence>
<keyword evidence="3 11" id="KW-1134">Transmembrane beta strand</keyword>
<dbReference type="InterPro" id="IPR039426">
    <property type="entry name" value="TonB-dep_rcpt-like"/>
</dbReference>
<dbReference type="EMBL" id="JBBGZA010000001">
    <property type="protein sequence ID" value="MEJ5093187.1"/>
    <property type="molecule type" value="Genomic_DNA"/>
</dbReference>
<keyword evidence="6" id="KW-0408">Iron</keyword>
<comment type="caution">
    <text evidence="16">The sequence shown here is derived from an EMBL/GenBank/DDBJ whole genome shotgun (WGS) entry which is preliminary data.</text>
</comment>
<keyword evidence="4" id="KW-0410">Iron transport</keyword>
<evidence type="ECO:0000256" key="2">
    <source>
        <dbReference type="ARBA" id="ARBA00022448"/>
    </source>
</evidence>
<protein>
    <submittedName>
        <fullName evidence="16">TonB-dependent receptor</fullName>
    </submittedName>
</protein>
<dbReference type="Proteomes" id="UP001380365">
    <property type="component" value="Unassembled WGS sequence"/>
</dbReference>
<keyword evidence="5 11" id="KW-0812">Transmembrane</keyword>
<evidence type="ECO:0000256" key="8">
    <source>
        <dbReference type="ARBA" id="ARBA00023077"/>
    </source>
</evidence>
<keyword evidence="2 11" id="KW-0813">Transport</keyword>
<keyword evidence="10 11" id="KW-0998">Cell outer membrane</keyword>
<evidence type="ECO:0000256" key="6">
    <source>
        <dbReference type="ARBA" id="ARBA00023004"/>
    </source>
</evidence>
<dbReference type="InterPro" id="IPR036942">
    <property type="entry name" value="Beta-barrel_TonB_sf"/>
</dbReference>
<dbReference type="InterPro" id="IPR012910">
    <property type="entry name" value="Plug_dom"/>
</dbReference>
<keyword evidence="9 11" id="KW-0472">Membrane</keyword>
<feature type="domain" description="TonB-dependent receptor-like beta-barrel" evidence="14">
    <location>
        <begin position="296"/>
        <end position="719"/>
    </location>
</feature>
<proteinExistence type="inferred from homology"/>
<evidence type="ECO:0000256" key="10">
    <source>
        <dbReference type="ARBA" id="ARBA00023237"/>
    </source>
</evidence>
<keyword evidence="8 12" id="KW-0798">TonB box</keyword>
<evidence type="ECO:0000259" key="14">
    <source>
        <dbReference type="Pfam" id="PF00593"/>
    </source>
</evidence>
<organism evidence="16 17">
    <name type="scientific">Sphingomonas molluscorum</name>
    <dbReference type="NCBI Taxonomy" id="418184"/>
    <lineage>
        <taxon>Bacteria</taxon>
        <taxon>Pseudomonadati</taxon>
        <taxon>Pseudomonadota</taxon>
        <taxon>Alphaproteobacteria</taxon>
        <taxon>Sphingomonadales</taxon>
        <taxon>Sphingomonadaceae</taxon>
        <taxon>Sphingomonas</taxon>
    </lineage>
</organism>
<evidence type="ECO:0000313" key="17">
    <source>
        <dbReference type="Proteomes" id="UP001380365"/>
    </source>
</evidence>
<reference evidence="16 17" key="1">
    <citation type="submission" date="2023-12" db="EMBL/GenBank/DDBJ databases">
        <title>Gut-associated functions are favored during microbiome assembly across C. elegans life.</title>
        <authorList>
            <person name="Zimmermann J."/>
        </authorList>
    </citation>
    <scope>NUCLEOTIDE SEQUENCE [LARGE SCALE GENOMIC DNA]</scope>
    <source>
        <strain evidence="16 17">JUb134</strain>
    </source>
</reference>
<name>A0ABU8Q0C5_9SPHN</name>
<dbReference type="Pfam" id="PF07715">
    <property type="entry name" value="Plug"/>
    <property type="match status" value="1"/>
</dbReference>
<evidence type="ECO:0000256" key="13">
    <source>
        <dbReference type="SAM" id="SignalP"/>
    </source>
</evidence>
<dbReference type="PANTHER" id="PTHR32552">
    <property type="entry name" value="FERRICHROME IRON RECEPTOR-RELATED"/>
    <property type="match status" value="1"/>
</dbReference>
<evidence type="ECO:0000259" key="15">
    <source>
        <dbReference type="Pfam" id="PF07715"/>
    </source>
</evidence>
<evidence type="ECO:0000256" key="4">
    <source>
        <dbReference type="ARBA" id="ARBA00022496"/>
    </source>
</evidence>
<accession>A0ABU8Q0C5</accession>
<keyword evidence="13" id="KW-0732">Signal</keyword>
<gene>
    <name evidence="16" type="ORF">WH159_01320</name>
</gene>
<evidence type="ECO:0000256" key="11">
    <source>
        <dbReference type="PROSITE-ProRule" id="PRU01360"/>
    </source>
</evidence>
<dbReference type="CDD" id="cd01347">
    <property type="entry name" value="ligand_gated_channel"/>
    <property type="match status" value="1"/>
</dbReference>